<gene>
    <name evidence="3" type="ORF">OAUR00152_LOCUS24365</name>
</gene>
<dbReference type="PROSITE" id="PS50404">
    <property type="entry name" value="GST_NTER"/>
    <property type="match status" value="1"/>
</dbReference>
<dbReference type="Gene3D" id="3.40.30.10">
    <property type="entry name" value="Glutaredoxin"/>
    <property type="match status" value="1"/>
</dbReference>
<organism evidence="3">
    <name type="scientific">Odontella aurita</name>
    <dbReference type="NCBI Taxonomy" id="265563"/>
    <lineage>
        <taxon>Eukaryota</taxon>
        <taxon>Sar</taxon>
        <taxon>Stramenopiles</taxon>
        <taxon>Ochrophyta</taxon>
        <taxon>Bacillariophyta</taxon>
        <taxon>Mediophyceae</taxon>
        <taxon>Biddulphiophycidae</taxon>
        <taxon>Eupodiscales</taxon>
        <taxon>Odontellaceae</taxon>
        <taxon>Odontella</taxon>
    </lineage>
</organism>
<dbReference type="InterPro" id="IPR004045">
    <property type="entry name" value="Glutathione_S-Trfase_N"/>
</dbReference>
<name>A0A7S4J9A9_9STRA</name>
<dbReference type="GO" id="GO:0005737">
    <property type="term" value="C:cytoplasm"/>
    <property type="evidence" value="ECO:0007669"/>
    <property type="project" value="TreeGrafter"/>
</dbReference>
<dbReference type="SFLD" id="SFLDG00358">
    <property type="entry name" value="Main_(cytGST)"/>
    <property type="match status" value="1"/>
</dbReference>
<reference evidence="3" key="1">
    <citation type="submission" date="2021-01" db="EMBL/GenBank/DDBJ databases">
        <authorList>
            <person name="Corre E."/>
            <person name="Pelletier E."/>
            <person name="Niang G."/>
            <person name="Scheremetjew M."/>
            <person name="Finn R."/>
            <person name="Kale V."/>
            <person name="Holt S."/>
            <person name="Cochrane G."/>
            <person name="Meng A."/>
            <person name="Brown T."/>
            <person name="Cohen L."/>
        </authorList>
    </citation>
    <scope>NUCLEOTIDE SEQUENCE</scope>
    <source>
        <strain evidence="3">Isolate 1302-5</strain>
    </source>
</reference>
<dbReference type="Pfam" id="PF13410">
    <property type="entry name" value="GST_C_2"/>
    <property type="match status" value="1"/>
</dbReference>
<dbReference type="PANTHER" id="PTHR43968:SF6">
    <property type="entry name" value="GLUTATHIONE S-TRANSFERASE OMEGA"/>
    <property type="match status" value="1"/>
</dbReference>
<dbReference type="EMBL" id="HBKQ01035473">
    <property type="protein sequence ID" value="CAE2256473.1"/>
    <property type="molecule type" value="Transcribed_RNA"/>
</dbReference>
<evidence type="ECO:0000259" key="1">
    <source>
        <dbReference type="PROSITE" id="PS50404"/>
    </source>
</evidence>
<dbReference type="CDD" id="cd00570">
    <property type="entry name" value="GST_N_family"/>
    <property type="match status" value="1"/>
</dbReference>
<accession>A0A7S4J9A9</accession>
<feature type="domain" description="GST N-terminal" evidence="1">
    <location>
        <begin position="19"/>
        <end position="109"/>
    </location>
</feature>
<dbReference type="InterPro" id="IPR036249">
    <property type="entry name" value="Thioredoxin-like_sf"/>
</dbReference>
<dbReference type="Pfam" id="PF13409">
    <property type="entry name" value="GST_N_2"/>
    <property type="match status" value="1"/>
</dbReference>
<evidence type="ECO:0000259" key="2">
    <source>
        <dbReference type="PROSITE" id="PS50405"/>
    </source>
</evidence>
<proteinExistence type="predicted"/>
<dbReference type="AlphaFoldDB" id="A0A7S4J9A9"/>
<dbReference type="PROSITE" id="PS50405">
    <property type="entry name" value="GST_CTER"/>
    <property type="match status" value="1"/>
</dbReference>
<dbReference type="InterPro" id="IPR036282">
    <property type="entry name" value="Glutathione-S-Trfase_C_sf"/>
</dbReference>
<evidence type="ECO:0008006" key="4">
    <source>
        <dbReference type="Google" id="ProtNLM"/>
    </source>
</evidence>
<dbReference type="SUPFAM" id="SSF47616">
    <property type="entry name" value="GST C-terminal domain-like"/>
    <property type="match status" value="1"/>
</dbReference>
<dbReference type="InterPro" id="IPR040079">
    <property type="entry name" value="Glutathione_S-Trfase"/>
</dbReference>
<evidence type="ECO:0000313" key="3">
    <source>
        <dbReference type="EMBL" id="CAE2256473.1"/>
    </source>
</evidence>
<dbReference type="PANTHER" id="PTHR43968">
    <property type="match status" value="1"/>
</dbReference>
<sequence>MMSDQPKQERQSAEGFSSNQIELLSAWFCPFAQRAWIAMEEKCSDKYKLTNAMEVADDEISYVKIPELLKTNPNGMVPVVIDRRGSESIIVYDSLICVEYIDECVGDSGKLLPGPASQRARCRMWADFCTKKIVSPFYRLLMKKGKDERLKAADEILAGLRSFGDECRGPYFLGETFSFVDIALAPWFVGGRVRVLEHYRNFSIPKTAEYAKFYQWAEAVGKRRSFSATVCDEEKLIWSYKRYAEGTAKSQVGDAVRSGTTMP</sequence>
<dbReference type="InterPro" id="IPR010987">
    <property type="entry name" value="Glutathione-S-Trfase_C-like"/>
</dbReference>
<dbReference type="SUPFAM" id="SSF52833">
    <property type="entry name" value="Thioredoxin-like"/>
    <property type="match status" value="1"/>
</dbReference>
<feature type="domain" description="GST C-terminal" evidence="2">
    <location>
        <begin position="115"/>
        <end position="243"/>
    </location>
</feature>
<dbReference type="SFLD" id="SFLDS00019">
    <property type="entry name" value="Glutathione_Transferase_(cytos"/>
    <property type="match status" value="1"/>
</dbReference>
<dbReference type="Gene3D" id="1.20.1050.10">
    <property type="match status" value="1"/>
</dbReference>
<protein>
    <recommendedName>
        <fullName evidence="4">Glutathione transferase</fullName>
    </recommendedName>
</protein>
<dbReference type="InterPro" id="IPR050983">
    <property type="entry name" value="GST_Omega/HSP26"/>
</dbReference>